<dbReference type="OrthoDB" id="1454687at2"/>
<proteinExistence type="predicted"/>
<protein>
    <recommendedName>
        <fullName evidence="3">Transposase-like protein DUF772</fullName>
    </recommendedName>
</protein>
<sequence>MANLLFSHQQLLHEKFLQTDLGKIYLAIPFDELAATLPRPAHSKSGLGRKPWFDVKGGIALQFLKHYLQLSDELLMQRINTDWSMQLFCGILLRPDEKISDMNLPGWWRSYIGRHLNIDEMQKQFAAYWKPFMHAINVGMQDATCYESRISFPSDVKLIWNCCHQTYLMIQQSRKLLKLRKSRMNYLRQKQIFQSYQKTKKKTRRAEKKVRKKLLKFLLNLIEHLNRLQQKHQTLSQKQTSKMSHIIKVYEQQHGKLYGQVQEIKNRIVSLSKPYIRPIVRGKETKTVEFGAKVNILQVDGINFIEHLSYDAFNERTRMQSGIYLQRKLFGKCSHHSADQIYATNANRKYCKQNNIVTNFTPKGKQKIQHIEQAATLRKTLNIARGTILEGSFGNEKENYFLKKIPARNQTTETCWIFFGIFTSNAVRMADRIAAAQLHARAA</sequence>
<dbReference type="PANTHER" id="PTHR33803">
    <property type="entry name" value="IS1478 TRANSPOSASE"/>
    <property type="match status" value="1"/>
</dbReference>
<gene>
    <name evidence="1" type="ORF">LX80_02400</name>
</gene>
<dbReference type="EMBL" id="QKZV01000008">
    <property type="protein sequence ID" value="PZX60916.1"/>
    <property type="molecule type" value="Genomic_DNA"/>
</dbReference>
<dbReference type="AlphaFoldDB" id="A0A2W7RPQ3"/>
<dbReference type="RefSeq" id="WP_111296773.1">
    <property type="nucleotide sequence ID" value="NZ_QKZV01000008.1"/>
</dbReference>
<organism evidence="1 2">
    <name type="scientific">Hydrotalea sandarakina</name>
    <dbReference type="NCBI Taxonomy" id="1004304"/>
    <lineage>
        <taxon>Bacteria</taxon>
        <taxon>Pseudomonadati</taxon>
        <taxon>Bacteroidota</taxon>
        <taxon>Chitinophagia</taxon>
        <taxon>Chitinophagales</taxon>
        <taxon>Chitinophagaceae</taxon>
        <taxon>Hydrotalea</taxon>
    </lineage>
</organism>
<reference evidence="1 2" key="1">
    <citation type="submission" date="2018-06" db="EMBL/GenBank/DDBJ databases">
        <title>Genomic Encyclopedia of Archaeal and Bacterial Type Strains, Phase II (KMG-II): from individual species to whole genera.</title>
        <authorList>
            <person name="Goeker M."/>
        </authorList>
    </citation>
    <scope>NUCLEOTIDE SEQUENCE [LARGE SCALE GENOMIC DNA]</scope>
    <source>
        <strain evidence="1 2">DSM 23241</strain>
    </source>
</reference>
<dbReference type="Proteomes" id="UP000249720">
    <property type="component" value="Unassembled WGS sequence"/>
</dbReference>
<evidence type="ECO:0008006" key="3">
    <source>
        <dbReference type="Google" id="ProtNLM"/>
    </source>
</evidence>
<dbReference type="PANTHER" id="PTHR33803:SF3">
    <property type="entry name" value="BLL1974 PROTEIN"/>
    <property type="match status" value="1"/>
</dbReference>
<evidence type="ECO:0000313" key="2">
    <source>
        <dbReference type="Proteomes" id="UP000249720"/>
    </source>
</evidence>
<name>A0A2W7RPQ3_9BACT</name>
<keyword evidence="2" id="KW-1185">Reference proteome</keyword>
<accession>A0A2W7RPQ3</accession>
<evidence type="ECO:0000313" key="1">
    <source>
        <dbReference type="EMBL" id="PZX60916.1"/>
    </source>
</evidence>
<comment type="caution">
    <text evidence="1">The sequence shown here is derived from an EMBL/GenBank/DDBJ whole genome shotgun (WGS) entry which is preliminary data.</text>
</comment>